<keyword evidence="5 7" id="KW-1133">Transmembrane helix</keyword>
<comment type="caution">
    <text evidence="8">The sequence shown here is derived from an EMBL/GenBank/DDBJ whole genome shotgun (WGS) entry which is preliminary data.</text>
</comment>
<dbReference type="PANTHER" id="PTHR16433">
    <property type="entry name" value="DOLICHOL-PHOSPHATE MANNOSYLTRANSFERASE SUBUNIT 3"/>
    <property type="match status" value="1"/>
</dbReference>
<accession>A0AAW1VHY9</accession>
<evidence type="ECO:0000256" key="7">
    <source>
        <dbReference type="RuleBase" id="RU365085"/>
    </source>
</evidence>
<evidence type="ECO:0000256" key="5">
    <source>
        <dbReference type="ARBA" id="ARBA00022989"/>
    </source>
</evidence>
<evidence type="ECO:0000256" key="3">
    <source>
        <dbReference type="ARBA" id="ARBA00022692"/>
    </source>
</evidence>
<evidence type="ECO:0000256" key="2">
    <source>
        <dbReference type="ARBA" id="ARBA00010430"/>
    </source>
</evidence>
<dbReference type="InterPro" id="IPR013174">
    <property type="entry name" value="DPM3"/>
</dbReference>
<keyword evidence="9" id="KW-1185">Reference proteome</keyword>
<keyword evidence="3 7" id="KW-0812">Transmembrane</keyword>
<evidence type="ECO:0000313" key="9">
    <source>
        <dbReference type="Proteomes" id="UP001431783"/>
    </source>
</evidence>
<comment type="function">
    <text evidence="7">Stabilizer subunit of the dolichol-phosphate mannose (DPM) synthase complex; tethers catalytic subunit to the ER.</text>
</comment>
<comment type="subunit">
    <text evidence="7">Component of the dolichol-phosphate mannose (DPM) synthase complex.</text>
</comment>
<dbReference type="Pfam" id="PF08285">
    <property type="entry name" value="DPM3"/>
    <property type="match status" value="1"/>
</dbReference>
<evidence type="ECO:0000256" key="1">
    <source>
        <dbReference type="ARBA" id="ARBA00004477"/>
    </source>
</evidence>
<gene>
    <name evidence="8" type="ORF">WA026_020516</name>
</gene>
<dbReference type="Proteomes" id="UP001431783">
    <property type="component" value="Unassembled WGS sequence"/>
</dbReference>
<dbReference type="EMBL" id="JARQZJ010000135">
    <property type="protein sequence ID" value="KAK9892531.1"/>
    <property type="molecule type" value="Genomic_DNA"/>
</dbReference>
<keyword evidence="6 7" id="KW-0472">Membrane</keyword>
<feature type="transmembrane region" description="Helical" evidence="7">
    <location>
        <begin position="43"/>
        <end position="61"/>
    </location>
</feature>
<dbReference type="AlphaFoldDB" id="A0AAW1VHY9"/>
<keyword evidence="4 7" id="KW-0256">Endoplasmic reticulum</keyword>
<feature type="transmembrane region" description="Helical" evidence="7">
    <location>
        <begin position="76"/>
        <end position="98"/>
    </location>
</feature>
<evidence type="ECO:0000313" key="8">
    <source>
        <dbReference type="EMBL" id="KAK9892531.1"/>
    </source>
</evidence>
<proteinExistence type="inferred from homology"/>
<name>A0AAW1VHY9_9CUCU</name>
<comment type="subcellular location">
    <subcellularLocation>
        <location evidence="1 7">Endoplasmic reticulum membrane</location>
        <topology evidence="1 7">Multi-pass membrane protein</topology>
    </subcellularLocation>
</comment>
<organism evidence="8 9">
    <name type="scientific">Henosepilachna vigintioctopunctata</name>
    <dbReference type="NCBI Taxonomy" id="420089"/>
    <lineage>
        <taxon>Eukaryota</taxon>
        <taxon>Metazoa</taxon>
        <taxon>Ecdysozoa</taxon>
        <taxon>Arthropoda</taxon>
        <taxon>Hexapoda</taxon>
        <taxon>Insecta</taxon>
        <taxon>Pterygota</taxon>
        <taxon>Neoptera</taxon>
        <taxon>Endopterygota</taxon>
        <taxon>Coleoptera</taxon>
        <taxon>Polyphaga</taxon>
        <taxon>Cucujiformia</taxon>
        <taxon>Coccinelloidea</taxon>
        <taxon>Coccinellidae</taxon>
        <taxon>Epilachninae</taxon>
        <taxon>Epilachnini</taxon>
        <taxon>Henosepilachna</taxon>
    </lineage>
</organism>
<comment type="pathway">
    <text evidence="7">Protein modification; protein glycosylation.</text>
</comment>
<dbReference type="GO" id="GO:0005789">
    <property type="term" value="C:endoplasmic reticulum membrane"/>
    <property type="evidence" value="ECO:0007669"/>
    <property type="project" value="UniProtKB-SubCell"/>
</dbReference>
<dbReference type="GO" id="GO:0033185">
    <property type="term" value="C:dolichol-phosphate-mannose synthase complex"/>
    <property type="evidence" value="ECO:0007669"/>
    <property type="project" value="TreeGrafter"/>
</dbReference>
<evidence type="ECO:0000256" key="4">
    <source>
        <dbReference type="ARBA" id="ARBA00022824"/>
    </source>
</evidence>
<sequence length="135" mass="15669">MFFGTTLHYHYRLPLCLGYRSRHSDQTHTSKKKKFLKIIMTKLFEWLSALAILATIWISLLTNKVENSFSKEHPKLLLYTPLISLASFGLYAVFAVLYQTLNFNNCEEAAEELLKDINEAKTSLAFEGYKFPERP</sequence>
<reference evidence="8 9" key="1">
    <citation type="submission" date="2023-03" db="EMBL/GenBank/DDBJ databases">
        <title>Genome insight into feeding habits of ladybird beetles.</title>
        <authorList>
            <person name="Li H.-S."/>
            <person name="Huang Y.-H."/>
            <person name="Pang H."/>
        </authorList>
    </citation>
    <scope>NUCLEOTIDE SEQUENCE [LARGE SCALE GENOMIC DNA]</scope>
    <source>
        <strain evidence="8">SYSU_2023b</strain>
        <tissue evidence="8">Whole body</tissue>
    </source>
</reference>
<comment type="similarity">
    <text evidence="2 7">Belongs to the DPM3 family.</text>
</comment>
<protein>
    <recommendedName>
        <fullName evidence="7">Dolichol-phosphate mannosyltransferase subunit 3</fullName>
    </recommendedName>
</protein>
<dbReference type="PANTHER" id="PTHR16433:SF0">
    <property type="entry name" value="DOLICHOL-PHOSPHATE MANNOSYLTRANSFERASE SUBUNIT 3"/>
    <property type="match status" value="1"/>
</dbReference>
<evidence type="ECO:0000256" key="6">
    <source>
        <dbReference type="ARBA" id="ARBA00023136"/>
    </source>
</evidence>
<dbReference type="GO" id="GO:0006506">
    <property type="term" value="P:GPI anchor biosynthetic process"/>
    <property type="evidence" value="ECO:0007669"/>
    <property type="project" value="TreeGrafter"/>
</dbReference>